<comment type="caution">
    <text evidence="4">The sequence shown here is derived from an EMBL/GenBank/DDBJ whole genome shotgun (WGS) entry which is preliminary data.</text>
</comment>
<evidence type="ECO:0000313" key="4">
    <source>
        <dbReference type="EMBL" id="CAE6911398.1"/>
    </source>
</evidence>
<evidence type="ECO:0000256" key="2">
    <source>
        <dbReference type="SAM" id="MobiDB-lite"/>
    </source>
</evidence>
<sequence>MAAEILNDLAAPVEAKDEIGEWKVIYPTKSLILPGRALTLRLREEPTLLGICECEKHGVLKASEDFGQLSLRGKQMDVEERRATEREKVRREEADQRQQEQIAKEARRLRNRFAMFWIAFLVPAWGLLPIFMFLVALSLSLRLEINGRALEQSALALLAVFPCLFLGYCVGFWGTKTVRSDANFGDYACCARAAFNCEGILGLAALAFITWQLGVEFWQVSLFLWVVAGGGLGWWTYNCRRGALGQVSSRPDLHEVFAQHDRARDQVKNRTIRFEGRVIPEAGRPCVASWPGKYEGAWEALVRHTRAGEVSAAVVFLPDGTEDYGCHDPIPTAEGLSYDPDACWCIPLYGEPKPWGCRWWTRWLRNVEMAVESGAELEVYFFAGLAGRGKVQSFDSAGPEHLRREEIYGKLREFKESPQFKAASAQGLDGLSRERREDSSSRYSRELHRLFLAWLPKEEAESLEASEGLGNSQKAEVAWLDRKGYQYREVDVSMWLSDEDAAVEAQVSVRTMPTEPVVRDRQMFDLQRSLVAKEAQIDDFERQALTSRSASMQATTPSPTAPVLLAWGFANFARNLLQAQLLRAAASDGDARRMREKLSAAEDRAMKTERQLLQARTDLTELEMRLSMSGDRHNSLEEQLRIAGQRAQQMEELLTTAETQTRQLEEELRAAHDAQARMKERLFQRGFFLALSYRSSGDVALLAQVFHGLSRFARLCRTARHSEEAGLAEEATCRRLFLARILVAWHLKCRAKNLARQAALSSCQGGQRRLQASILGLWQRAAATQRHLRKQEFVGRFQKMGARFLTMTPGQENNL</sequence>
<keyword evidence="3" id="KW-1133">Transmembrane helix</keyword>
<feature type="transmembrane region" description="Helical" evidence="3">
    <location>
        <begin position="153"/>
        <end position="173"/>
    </location>
</feature>
<name>A0A812G4B9_9DINO</name>
<dbReference type="SUPFAM" id="SSF57997">
    <property type="entry name" value="Tropomyosin"/>
    <property type="match status" value="1"/>
</dbReference>
<reference evidence="4" key="1">
    <citation type="submission" date="2021-02" db="EMBL/GenBank/DDBJ databases">
        <authorList>
            <person name="Dougan E. K."/>
            <person name="Rhodes N."/>
            <person name="Thang M."/>
            <person name="Chan C."/>
        </authorList>
    </citation>
    <scope>NUCLEOTIDE SEQUENCE</scope>
</reference>
<evidence type="ECO:0000256" key="3">
    <source>
        <dbReference type="SAM" id="Phobius"/>
    </source>
</evidence>
<feature type="transmembrane region" description="Helical" evidence="3">
    <location>
        <begin position="114"/>
        <end position="141"/>
    </location>
</feature>
<proteinExistence type="predicted"/>
<feature type="region of interest" description="Disordered" evidence="2">
    <location>
        <begin position="77"/>
        <end position="97"/>
    </location>
</feature>
<accession>A0A812G4B9</accession>
<keyword evidence="5" id="KW-1185">Reference proteome</keyword>
<feature type="coiled-coil region" evidence="1">
    <location>
        <begin position="591"/>
        <end position="681"/>
    </location>
</feature>
<keyword evidence="3" id="KW-0472">Membrane</keyword>
<feature type="transmembrane region" description="Helical" evidence="3">
    <location>
        <begin position="193"/>
        <end position="211"/>
    </location>
</feature>
<organism evidence="4 5">
    <name type="scientific">Symbiodinium natans</name>
    <dbReference type="NCBI Taxonomy" id="878477"/>
    <lineage>
        <taxon>Eukaryota</taxon>
        <taxon>Sar</taxon>
        <taxon>Alveolata</taxon>
        <taxon>Dinophyceae</taxon>
        <taxon>Suessiales</taxon>
        <taxon>Symbiodiniaceae</taxon>
        <taxon>Symbiodinium</taxon>
    </lineage>
</organism>
<keyword evidence="1" id="KW-0175">Coiled coil</keyword>
<dbReference type="EMBL" id="CAJNDS010000002">
    <property type="protein sequence ID" value="CAE6911398.1"/>
    <property type="molecule type" value="Genomic_DNA"/>
</dbReference>
<protein>
    <submittedName>
        <fullName evidence="4">Uncharacterized protein</fullName>
    </submittedName>
</protein>
<dbReference type="Proteomes" id="UP000604046">
    <property type="component" value="Unassembled WGS sequence"/>
</dbReference>
<evidence type="ECO:0000313" key="5">
    <source>
        <dbReference type="Proteomes" id="UP000604046"/>
    </source>
</evidence>
<dbReference type="AlphaFoldDB" id="A0A812G4B9"/>
<evidence type="ECO:0000256" key="1">
    <source>
        <dbReference type="SAM" id="Coils"/>
    </source>
</evidence>
<gene>
    <name evidence="4" type="ORF">SNAT2548_LOCUS112</name>
</gene>
<keyword evidence="3" id="KW-0812">Transmembrane</keyword>